<dbReference type="GO" id="GO:0005524">
    <property type="term" value="F:ATP binding"/>
    <property type="evidence" value="ECO:0007669"/>
    <property type="project" value="UniProtKB-KW"/>
</dbReference>
<dbReference type="Proteomes" id="UP000031036">
    <property type="component" value="Unassembled WGS sequence"/>
</dbReference>
<protein>
    <submittedName>
        <fullName evidence="8">Putative serine/threonine-protein kinase R03D7.5</fullName>
    </submittedName>
</protein>
<evidence type="ECO:0000313" key="9">
    <source>
        <dbReference type="Proteomes" id="UP000031036"/>
    </source>
</evidence>
<sequence length="182" mass="20793">MDSIHEQAALQLPGKSAVTLRMKNLRWHSCGVFGNVYRGTLLSPSPRREIAVKKTWPDVDKKHCRVNLELYILLGLSGEKHKNIVRILYAFRSITPDKKVCESMVFDYMPMTLSAIIKQIGGKHPNYLDIKLYTWQLFNGLMFLFHMILRKVATGRAENSQTIRKTELTGGTSFPDPPMLSE</sequence>
<dbReference type="PANTHER" id="PTHR24057">
    <property type="entry name" value="GLYCOGEN SYNTHASE KINASE-3 ALPHA"/>
    <property type="match status" value="1"/>
</dbReference>
<dbReference type="InterPro" id="IPR011009">
    <property type="entry name" value="Kinase-like_dom_sf"/>
</dbReference>
<evidence type="ECO:0000256" key="3">
    <source>
        <dbReference type="ARBA" id="ARBA00022679"/>
    </source>
</evidence>
<organism evidence="8 9">
    <name type="scientific">Toxocara canis</name>
    <name type="common">Canine roundworm</name>
    <dbReference type="NCBI Taxonomy" id="6265"/>
    <lineage>
        <taxon>Eukaryota</taxon>
        <taxon>Metazoa</taxon>
        <taxon>Ecdysozoa</taxon>
        <taxon>Nematoda</taxon>
        <taxon>Chromadorea</taxon>
        <taxon>Rhabditida</taxon>
        <taxon>Spirurina</taxon>
        <taxon>Ascaridomorpha</taxon>
        <taxon>Ascaridoidea</taxon>
        <taxon>Toxocaridae</taxon>
        <taxon>Toxocara</taxon>
    </lineage>
</organism>
<evidence type="ECO:0000256" key="4">
    <source>
        <dbReference type="ARBA" id="ARBA00022741"/>
    </source>
</evidence>
<evidence type="ECO:0000256" key="5">
    <source>
        <dbReference type="ARBA" id="ARBA00022777"/>
    </source>
</evidence>
<name>A0A0B2VW74_TOXCA</name>
<dbReference type="GO" id="GO:0005634">
    <property type="term" value="C:nucleus"/>
    <property type="evidence" value="ECO:0007669"/>
    <property type="project" value="TreeGrafter"/>
</dbReference>
<dbReference type="PROSITE" id="PS50011">
    <property type="entry name" value="PROTEIN_KINASE_DOM"/>
    <property type="match status" value="1"/>
</dbReference>
<dbReference type="GO" id="GO:0070507">
    <property type="term" value="P:regulation of microtubule cytoskeleton organization"/>
    <property type="evidence" value="ECO:0007669"/>
    <property type="project" value="TreeGrafter"/>
</dbReference>
<evidence type="ECO:0000256" key="2">
    <source>
        <dbReference type="ARBA" id="ARBA00022527"/>
    </source>
</evidence>
<dbReference type="GO" id="GO:0030154">
    <property type="term" value="P:cell differentiation"/>
    <property type="evidence" value="ECO:0007669"/>
    <property type="project" value="TreeGrafter"/>
</dbReference>
<comment type="caution">
    <text evidence="8">The sequence shown here is derived from an EMBL/GenBank/DDBJ whole genome shotgun (WGS) entry which is preliminary data.</text>
</comment>
<dbReference type="InterPro" id="IPR000719">
    <property type="entry name" value="Prot_kinase_dom"/>
</dbReference>
<keyword evidence="5 8" id="KW-0418">Kinase</keyword>
<dbReference type="GO" id="GO:0005829">
    <property type="term" value="C:cytosol"/>
    <property type="evidence" value="ECO:0007669"/>
    <property type="project" value="TreeGrafter"/>
</dbReference>
<dbReference type="PANTHER" id="PTHR24057:SF18">
    <property type="entry name" value="SERINE_THREONINE-PROTEIN KINASE R03D7.5-RELATED"/>
    <property type="match status" value="1"/>
</dbReference>
<dbReference type="GO" id="GO:0032436">
    <property type="term" value="P:positive regulation of proteasomal ubiquitin-dependent protein catabolic process"/>
    <property type="evidence" value="ECO:0007669"/>
    <property type="project" value="TreeGrafter"/>
</dbReference>
<dbReference type="GO" id="GO:0004674">
    <property type="term" value="F:protein serine/threonine kinase activity"/>
    <property type="evidence" value="ECO:0007669"/>
    <property type="project" value="UniProtKB-KW"/>
</dbReference>
<keyword evidence="3" id="KW-0808">Transferase</keyword>
<gene>
    <name evidence="8" type="primary">R03D7.5</name>
    <name evidence="8" type="ORF">Tcan_09796</name>
</gene>
<feature type="domain" description="Protein kinase" evidence="7">
    <location>
        <begin position="22"/>
        <end position="182"/>
    </location>
</feature>
<dbReference type="AlphaFoldDB" id="A0A0B2VW74"/>
<dbReference type="EMBL" id="JPKZ01000754">
    <property type="protein sequence ID" value="KHN85612.1"/>
    <property type="molecule type" value="Genomic_DNA"/>
</dbReference>
<comment type="similarity">
    <text evidence="1">Belongs to the protein kinase superfamily. CMGC Ser/Thr protein kinase family. GSK-3 subfamily.</text>
</comment>
<evidence type="ECO:0000313" key="8">
    <source>
        <dbReference type="EMBL" id="KHN85612.1"/>
    </source>
</evidence>
<keyword evidence="9" id="KW-1185">Reference proteome</keyword>
<dbReference type="STRING" id="6265.A0A0B2VW74"/>
<keyword evidence="6" id="KW-0067">ATP-binding</keyword>
<proteinExistence type="inferred from homology"/>
<accession>A0A0B2VW74</accession>
<dbReference type="SUPFAM" id="SSF56112">
    <property type="entry name" value="Protein kinase-like (PK-like)"/>
    <property type="match status" value="1"/>
</dbReference>
<dbReference type="GO" id="GO:0007165">
    <property type="term" value="P:signal transduction"/>
    <property type="evidence" value="ECO:0007669"/>
    <property type="project" value="TreeGrafter"/>
</dbReference>
<evidence type="ECO:0000256" key="1">
    <source>
        <dbReference type="ARBA" id="ARBA00005527"/>
    </source>
</evidence>
<keyword evidence="4" id="KW-0547">Nucleotide-binding</keyword>
<dbReference type="OrthoDB" id="192887at2759"/>
<reference evidence="8 9" key="1">
    <citation type="submission" date="2014-11" db="EMBL/GenBank/DDBJ databases">
        <title>Genetic blueprint of the zoonotic pathogen Toxocara canis.</title>
        <authorList>
            <person name="Zhu X.-Q."/>
            <person name="Korhonen P.K."/>
            <person name="Cai H."/>
            <person name="Young N.D."/>
            <person name="Nejsum P."/>
            <person name="von Samson-Himmelstjerna G."/>
            <person name="Boag P.R."/>
            <person name="Tan P."/>
            <person name="Li Q."/>
            <person name="Min J."/>
            <person name="Yang Y."/>
            <person name="Wang X."/>
            <person name="Fang X."/>
            <person name="Hall R.S."/>
            <person name="Hofmann A."/>
            <person name="Sternberg P.W."/>
            <person name="Jex A.R."/>
            <person name="Gasser R.B."/>
        </authorList>
    </citation>
    <scope>NUCLEOTIDE SEQUENCE [LARGE SCALE GENOMIC DNA]</scope>
    <source>
        <strain evidence="8">PN_DK_2014</strain>
    </source>
</reference>
<keyword evidence="2" id="KW-0723">Serine/threonine-protein kinase</keyword>
<evidence type="ECO:0000259" key="7">
    <source>
        <dbReference type="PROSITE" id="PS50011"/>
    </source>
</evidence>
<dbReference type="InterPro" id="IPR050591">
    <property type="entry name" value="GSK-3"/>
</dbReference>
<dbReference type="GO" id="GO:0030424">
    <property type="term" value="C:axon"/>
    <property type="evidence" value="ECO:0007669"/>
    <property type="project" value="TreeGrafter"/>
</dbReference>
<dbReference type="Gene3D" id="3.30.200.20">
    <property type="entry name" value="Phosphorylase Kinase, domain 1"/>
    <property type="match status" value="1"/>
</dbReference>
<dbReference type="GO" id="GO:0090090">
    <property type="term" value="P:negative regulation of canonical Wnt signaling pathway"/>
    <property type="evidence" value="ECO:0007669"/>
    <property type="project" value="TreeGrafter"/>
</dbReference>
<evidence type="ECO:0000256" key="6">
    <source>
        <dbReference type="ARBA" id="ARBA00022840"/>
    </source>
</evidence>